<sequence length="249" mass="26551">MAIRAVGKDGKASEEDGSDWTCVKELSDFDDPTLGGVNVDPGVGEGIVEITKLVTVDGGLLTMFECDRIGKRELVSGGRGEEEELEGLEDEVLVGGKDEVLVGGKDEVVIGGKDELGVREDCNVEGGVGVEEGRDVKDVRYGVEMLVIVEVDGGIIVGRFTGDTGSLTERMINEGRGFEGYDKGRCKSAGIGAADDSRTEDVRIELESSIFIREMVEEFEMLGVTLGGKLVDGWLLDVRLIVLDVDGSS</sequence>
<comment type="caution">
    <text evidence="1">The sequence shown here is derived from an EMBL/GenBank/DDBJ whole genome shotgun (WGS) entry which is preliminary data.</text>
</comment>
<proteinExistence type="predicted"/>
<keyword evidence="2" id="KW-1185">Reference proteome</keyword>
<evidence type="ECO:0000313" key="1">
    <source>
        <dbReference type="EMBL" id="KAF9650617.1"/>
    </source>
</evidence>
<dbReference type="EMBL" id="MU117983">
    <property type="protein sequence ID" value="KAF9650617.1"/>
    <property type="molecule type" value="Genomic_DNA"/>
</dbReference>
<dbReference type="Proteomes" id="UP000886501">
    <property type="component" value="Unassembled WGS sequence"/>
</dbReference>
<protein>
    <submittedName>
        <fullName evidence="1">Uncharacterized protein</fullName>
    </submittedName>
</protein>
<accession>A0ACB6ZM17</accession>
<reference evidence="1" key="2">
    <citation type="journal article" date="2020" name="Nat. Commun.">
        <title>Large-scale genome sequencing of mycorrhizal fungi provides insights into the early evolution of symbiotic traits.</title>
        <authorList>
            <person name="Miyauchi S."/>
            <person name="Kiss E."/>
            <person name="Kuo A."/>
            <person name="Drula E."/>
            <person name="Kohler A."/>
            <person name="Sanchez-Garcia M."/>
            <person name="Morin E."/>
            <person name="Andreopoulos B."/>
            <person name="Barry K.W."/>
            <person name="Bonito G."/>
            <person name="Buee M."/>
            <person name="Carver A."/>
            <person name="Chen C."/>
            <person name="Cichocki N."/>
            <person name="Clum A."/>
            <person name="Culley D."/>
            <person name="Crous P.W."/>
            <person name="Fauchery L."/>
            <person name="Girlanda M."/>
            <person name="Hayes R.D."/>
            <person name="Keri Z."/>
            <person name="LaButti K."/>
            <person name="Lipzen A."/>
            <person name="Lombard V."/>
            <person name="Magnuson J."/>
            <person name="Maillard F."/>
            <person name="Murat C."/>
            <person name="Nolan M."/>
            <person name="Ohm R.A."/>
            <person name="Pangilinan J."/>
            <person name="Pereira M.F."/>
            <person name="Perotto S."/>
            <person name="Peter M."/>
            <person name="Pfister S."/>
            <person name="Riley R."/>
            <person name="Sitrit Y."/>
            <person name="Stielow J.B."/>
            <person name="Szollosi G."/>
            <person name="Zifcakova L."/>
            <person name="Stursova M."/>
            <person name="Spatafora J.W."/>
            <person name="Tedersoo L."/>
            <person name="Vaario L.M."/>
            <person name="Yamada A."/>
            <person name="Yan M."/>
            <person name="Wang P."/>
            <person name="Xu J."/>
            <person name="Bruns T."/>
            <person name="Baldrian P."/>
            <person name="Vilgalys R."/>
            <person name="Dunand C."/>
            <person name="Henrissat B."/>
            <person name="Grigoriev I.V."/>
            <person name="Hibbett D."/>
            <person name="Nagy L.G."/>
            <person name="Martin F.M."/>
        </authorList>
    </citation>
    <scope>NUCLEOTIDE SEQUENCE</scope>
    <source>
        <strain evidence="1">P2</strain>
    </source>
</reference>
<reference evidence="1" key="1">
    <citation type="submission" date="2019-10" db="EMBL/GenBank/DDBJ databases">
        <authorList>
            <consortium name="DOE Joint Genome Institute"/>
            <person name="Kuo A."/>
            <person name="Miyauchi S."/>
            <person name="Kiss E."/>
            <person name="Drula E."/>
            <person name="Kohler A."/>
            <person name="Sanchez-Garcia M."/>
            <person name="Andreopoulos B."/>
            <person name="Barry K.W."/>
            <person name="Bonito G."/>
            <person name="Buee M."/>
            <person name="Carver A."/>
            <person name="Chen C."/>
            <person name="Cichocki N."/>
            <person name="Clum A."/>
            <person name="Culley D."/>
            <person name="Crous P.W."/>
            <person name="Fauchery L."/>
            <person name="Girlanda M."/>
            <person name="Hayes R."/>
            <person name="Keri Z."/>
            <person name="Labutti K."/>
            <person name="Lipzen A."/>
            <person name="Lombard V."/>
            <person name="Magnuson J."/>
            <person name="Maillard F."/>
            <person name="Morin E."/>
            <person name="Murat C."/>
            <person name="Nolan M."/>
            <person name="Ohm R."/>
            <person name="Pangilinan J."/>
            <person name="Pereira M."/>
            <person name="Perotto S."/>
            <person name="Peter M."/>
            <person name="Riley R."/>
            <person name="Sitrit Y."/>
            <person name="Stielow B."/>
            <person name="Szollosi G."/>
            <person name="Zifcakova L."/>
            <person name="Stursova M."/>
            <person name="Spatafora J.W."/>
            <person name="Tedersoo L."/>
            <person name="Vaario L.-M."/>
            <person name="Yamada A."/>
            <person name="Yan M."/>
            <person name="Wang P."/>
            <person name="Xu J."/>
            <person name="Bruns T."/>
            <person name="Baldrian P."/>
            <person name="Vilgalys R."/>
            <person name="Henrissat B."/>
            <person name="Grigoriev I.V."/>
            <person name="Hibbett D."/>
            <person name="Nagy L.G."/>
            <person name="Martin F.M."/>
        </authorList>
    </citation>
    <scope>NUCLEOTIDE SEQUENCE</scope>
    <source>
        <strain evidence="1">P2</strain>
    </source>
</reference>
<evidence type="ECO:0000313" key="2">
    <source>
        <dbReference type="Proteomes" id="UP000886501"/>
    </source>
</evidence>
<name>A0ACB6ZM17_THEGA</name>
<organism evidence="1 2">
    <name type="scientific">Thelephora ganbajun</name>
    <name type="common">Ganba fungus</name>
    <dbReference type="NCBI Taxonomy" id="370292"/>
    <lineage>
        <taxon>Eukaryota</taxon>
        <taxon>Fungi</taxon>
        <taxon>Dikarya</taxon>
        <taxon>Basidiomycota</taxon>
        <taxon>Agaricomycotina</taxon>
        <taxon>Agaricomycetes</taxon>
        <taxon>Thelephorales</taxon>
        <taxon>Thelephoraceae</taxon>
        <taxon>Thelephora</taxon>
    </lineage>
</organism>
<gene>
    <name evidence="1" type="ORF">BDM02DRAFT_3127598</name>
</gene>